<dbReference type="EC" id="2.7.11.1" evidence="2"/>
<feature type="domain" description="HTH luxR-type" evidence="1">
    <location>
        <begin position="762"/>
        <end position="819"/>
    </location>
</feature>
<dbReference type="CDD" id="cd06170">
    <property type="entry name" value="LuxR_C_like"/>
    <property type="match status" value="1"/>
</dbReference>
<accession>A0ABC8AQX6</accession>
<dbReference type="RefSeq" id="WP_071343739.1">
    <property type="nucleotide sequence ID" value="NZ_CP017839.1"/>
</dbReference>
<dbReference type="EMBL" id="CP017839">
    <property type="protein sequence ID" value="APA96548.1"/>
    <property type="molecule type" value="Genomic_DNA"/>
</dbReference>
<dbReference type="SUPFAM" id="SSF46894">
    <property type="entry name" value="C-terminal effector domain of the bipartite response regulators"/>
    <property type="match status" value="1"/>
</dbReference>
<dbReference type="GO" id="GO:0003677">
    <property type="term" value="F:DNA binding"/>
    <property type="evidence" value="ECO:0007669"/>
    <property type="project" value="UniProtKB-ARBA"/>
</dbReference>
<dbReference type="Gene3D" id="1.10.10.10">
    <property type="entry name" value="Winged helix-like DNA-binding domain superfamily/Winged helix DNA-binding domain"/>
    <property type="match status" value="1"/>
</dbReference>
<dbReference type="GO" id="GO:0004674">
    <property type="term" value="F:protein serine/threonine kinase activity"/>
    <property type="evidence" value="ECO:0007669"/>
    <property type="project" value="UniProtKB-KW"/>
</dbReference>
<gene>
    <name evidence="2" type="ORF">NS506_02484</name>
</gene>
<dbReference type="InterPro" id="IPR027417">
    <property type="entry name" value="P-loop_NTPase"/>
</dbReference>
<name>A0ABC8AQX6_9NOCA</name>
<dbReference type="SUPFAM" id="SSF52540">
    <property type="entry name" value="P-loop containing nucleoside triphosphate hydrolases"/>
    <property type="match status" value="1"/>
</dbReference>
<dbReference type="Proteomes" id="UP000180166">
    <property type="component" value="Chromosome"/>
</dbReference>
<dbReference type="PRINTS" id="PR00038">
    <property type="entry name" value="HTHLUXR"/>
</dbReference>
<dbReference type="Pfam" id="PF00196">
    <property type="entry name" value="GerE"/>
    <property type="match status" value="1"/>
</dbReference>
<dbReference type="AlphaFoldDB" id="A0ABC8AQX6"/>
<dbReference type="SMART" id="SM00421">
    <property type="entry name" value="HTH_LUXR"/>
    <property type="match status" value="1"/>
</dbReference>
<keyword evidence="2" id="KW-0723">Serine/threonine-protein kinase</keyword>
<organism evidence="2 3">
    <name type="scientific">Nocardia seriolae</name>
    <dbReference type="NCBI Taxonomy" id="37332"/>
    <lineage>
        <taxon>Bacteria</taxon>
        <taxon>Bacillati</taxon>
        <taxon>Actinomycetota</taxon>
        <taxon>Actinomycetes</taxon>
        <taxon>Mycobacteriales</taxon>
        <taxon>Nocardiaceae</taxon>
        <taxon>Nocardia</taxon>
    </lineage>
</organism>
<dbReference type="KEGG" id="nsr:NS506_02484"/>
<reference evidence="2 3" key="1">
    <citation type="submission" date="2016-10" db="EMBL/GenBank/DDBJ databases">
        <title>Genome sequence of Nocardia seriolae strain EM150506, isolated from Anguila japonica.</title>
        <authorList>
            <person name="Han H.-J."/>
        </authorList>
    </citation>
    <scope>NUCLEOTIDE SEQUENCE [LARGE SCALE GENOMIC DNA]</scope>
    <source>
        <strain evidence="2 3">EM150506</strain>
    </source>
</reference>
<evidence type="ECO:0000259" key="1">
    <source>
        <dbReference type="SMART" id="SM00421"/>
    </source>
</evidence>
<dbReference type="Pfam" id="PF13191">
    <property type="entry name" value="AAA_16"/>
    <property type="match status" value="1"/>
</dbReference>
<dbReference type="Gene3D" id="3.40.50.300">
    <property type="entry name" value="P-loop containing nucleotide triphosphate hydrolases"/>
    <property type="match status" value="1"/>
</dbReference>
<dbReference type="InterPro" id="IPR016032">
    <property type="entry name" value="Sig_transdc_resp-reg_C-effctor"/>
</dbReference>
<dbReference type="InterPro" id="IPR036388">
    <property type="entry name" value="WH-like_DNA-bd_sf"/>
</dbReference>
<sequence length="835" mass="90027">MSTEGFVGREPELERVAILLPGGARMVTLVGSGGIGKTRLAMTATARLRRDTGLPVYWAHLAKLSAGASADAVLDEIAAAVIDGDFSDRTARRALLDALGRPEASRCVLVLDNCEHVLDGVGHAIADLLEQVPELAVLATSRTAIGWVDEHLVVIPPLSRSQALEVFRQRADLSGHPIADADTEVVARICERLHNYPLHIRLAAARLRYQSPAMILRDLGGAPGDRRLRWSPGFRVGADDRHRDLGTVIGWSYDLCEPEEQALFARLSVFAIGYDANPDDAEPDRSAGSELGADLAAIEAICADPGGPLRADIETLLPRLVDRSLVLIHVGAETARYSLLESFQVFARERLRDNGDAEWLRLTARHRRYYQDRVTAVSIGWVSPREQELLTHARMEWDNIVYAIEGSLTDPDEAVIGLDMALRLLAARIPFLRGSLRECRSLAERSLAAVQASGRCPVELEVASKALIGWLSLCQGRSADADRLLEECADACLEPEARRTWRADPAVDPGLPAPVDYLWGGLLWLVDTDPRGTEVLARARIKFAANGDVDGATMSWLFEALSAAFHGTAEQALTVTRDFHDAMIAAGPQSAISWARFARAIAVSAHGDPVEGLALCDTALAWQIPMRDHWGVVWGLNIRAWILSRLILAEPAVAAGVRVAAAADRAREVARLIGGTAAIRRRLGLELANLRPFARQNAEAVEVAARILGREIFETAVREAEFAPGADRLPAVCPATADRAAGHTGNAGPAPAAIPVGGSPVWGELTQAEREVAVLAAAGMTNTAIATRRGTSTRTVDAQVASVLAKLMINSRKDIRPLLPEAERDRADGAARRAP</sequence>
<keyword evidence="2" id="KW-0418">Kinase</keyword>
<evidence type="ECO:0000313" key="2">
    <source>
        <dbReference type="EMBL" id="APA96548.1"/>
    </source>
</evidence>
<dbReference type="InterPro" id="IPR041664">
    <property type="entry name" value="AAA_16"/>
</dbReference>
<dbReference type="InterPro" id="IPR000792">
    <property type="entry name" value="Tscrpt_reg_LuxR_C"/>
</dbReference>
<dbReference type="PANTHER" id="PTHR47691:SF3">
    <property type="entry name" value="HTH-TYPE TRANSCRIPTIONAL REGULATOR RV0890C-RELATED"/>
    <property type="match status" value="1"/>
</dbReference>
<dbReference type="PANTHER" id="PTHR47691">
    <property type="entry name" value="REGULATOR-RELATED"/>
    <property type="match status" value="1"/>
</dbReference>
<protein>
    <submittedName>
        <fullName evidence="2">Non-specific serine/threonine protein kinase</fullName>
        <ecNumber evidence="2">2.7.11.1</ecNumber>
    </submittedName>
</protein>
<evidence type="ECO:0000313" key="3">
    <source>
        <dbReference type="Proteomes" id="UP000180166"/>
    </source>
</evidence>
<proteinExistence type="predicted"/>
<keyword evidence="2" id="KW-0808">Transferase</keyword>